<gene>
    <name evidence="3" type="ORF">CAUPRSCDRAFT_11971</name>
</gene>
<evidence type="ECO:0000313" key="3">
    <source>
        <dbReference type="EMBL" id="RKO96337.1"/>
    </source>
</evidence>
<feature type="compositionally biased region" description="Low complexity" evidence="1">
    <location>
        <begin position="700"/>
        <end position="750"/>
    </location>
</feature>
<evidence type="ECO:0000256" key="1">
    <source>
        <dbReference type="SAM" id="MobiDB-lite"/>
    </source>
</evidence>
<name>A0A4V1ITA1_9FUNG</name>
<protein>
    <recommendedName>
        <fullName evidence="2">Nitrogen regulatory protein areA GATA-like domain-containing protein</fullName>
    </recommendedName>
</protein>
<dbReference type="InterPro" id="IPR013860">
    <property type="entry name" value="AreA_GATA"/>
</dbReference>
<feature type="compositionally biased region" description="Low complexity" evidence="1">
    <location>
        <begin position="54"/>
        <end position="84"/>
    </location>
</feature>
<sequence length="756" mass="75030">MHGGGALATTDDGMAQTWRVCSRVRDAIDGGFRFENWSWRLWNLQAAADRQQRRVPPGRAGVAPPPAAAAAAAAARDPAASRGVTPDFAHARRDASVDEKAMHDGHPRPAKQPRSAGHRSIPVVREDGLAVPLAPKAPIGGAVAGPPLGFLSMTVPLPLATLLPHPPVAPVSMPLPVPVPVVAATSAPAPTVDATAPRGLALSAATAFQDSATGVGASLQALLQPSAPPAAAAAPAPLLGSYHPATPGLDLTQLTRDLAMADALPPLAALPSHPSCLPHPPSSLAPLPPLSSLPSLPPQHPGPPPPPFFSYKPPAMPLDAQLAAYAMNPRLVPFDAPALLIGTSTHPTAGLMAGSPMNHATLDYDHLLTTAPYGILPPLPASRPPPAFEAAAAATAAGGVAVGTGAGATVAIPTGGNVAAAHAGSPHPLATQVGHASASDALAEMTFMPRLHAMFFDAMATKPELHAYPAIDPLGHLDTLGRLDTLDTMTAAAAAAAVADYSRALSHDAAVAMLDATSRPAMSAPPLGSQPHAMVALAGATASQPSPIRPSPPPRASAPPTPAAIDPPLRDHARRPQRSDAAAATPPRSASTRPAAMRPSTPRPAALRTKPTPVRSASTGALTAQAAQAAPSAVRLPCGHAARDASGRGAMAAAAAGVVRGAGGLGPAAAVPVPAAATRIASPSRKAPSPPSPAKLLRHASTSSLPVSSSGTASAGLAAATPALTNASVPSSAGSTSSSASSTVSSPTPSLGDGGA</sequence>
<feature type="region of interest" description="Disordered" evidence="1">
    <location>
        <begin position="539"/>
        <end position="622"/>
    </location>
</feature>
<reference evidence="4" key="1">
    <citation type="journal article" date="2018" name="Nat. Microbiol.">
        <title>Leveraging single-cell genomics to expand the fungal tree of life.</title>
        <authorList>
            <person name="Ahrendt S.R."/>
            <person name="Quandt C.A."/>
            <person name="Ciobanu D."/>
            <person name="Clum A."/>
            <person name="Salamov A."/>
            <person name="Andreopoulos B."/>
            <person name="Cheng J.F."/>
            <person name="Woyke T."/>
            <person name="Pelin A."/>
            <person name="Henrissat B."/>
            <person name="Reynolds N.K."/>
            <person name="Benny G.L."/>
            <person name="Smith M.E."/>
            <person name="James T.Y."/>
            <person name="Grigoriev I.V."/>
        </authorList>
    </citation>
    <scope>NUCLEOTIDE SEQUENCE [LARGE SCALE GENOMIC DNA]</scope>
    <source>
        <strain evidence="4">ATCC 52028</strain>
    </source>
</reference>
<feature type="compositionally biased region" description="Pro residues" evidence="1">
    <location>
        <begin position="547"/>
        <end position="562"/>
    </location>
</feature>
<accession>A0A4V1ITA1</accession>
<dbReference type="Pfam" id="PF08550">
    <property type="entry name" value="GATA_AreA"/>
    <property type="match status" value="1"/>
</dbReference>
<feature type="region of interest" description="Disordered" evidence="1">
    <location>
        <begin position="96"/>
        <end position="118"/>
    </location>
</feature>
<feature type="region of interest" description="Disordered" evidence="1">
    <location>
        <begin position="50"/>
        <end position="84"/>
    </location>
</feature>
<dbReference type="Proteomes" id="UP000268535">
    <property type="component" value="Unassembled WGS sequence"/>
</dbReference>
<feature type="region of interest" description="Disordered" evidence="1">
    <location>
        <begin position="280"/>
        <end position="308"/>
    </location>
</feature>
<evidence type="ECO:0000313" key="4">
    <source>
        <dbReference type="Proteomes" id="UP000268535"/>
    </source>
</evidence>
<feature type="compositionally biased region" description="Basic and acidic residues" evidence="1">
    <location>
        <begin position="96"/>
        <end position="107"/>
    </location>
</feature>
<evidence type="ECO:0000259" key="2">
    <source>
        <dbReference type="Pfam" id="PF08550"/>
    </source>
</evidence>
<feature type="domain" description="Nitrogen regulatory protein areA GATA-like" evidence="2">
    <location>
        <begin position="18"/>
        <end position="43"/>
    </location>
</feature>
<feature type="compositionally biased region" description="Low complexity" evidence="1">
    <location>
        <begin position="579"/>
        <end position="600"/>
    </location>
</feature>
<feature type="region of interest" description="Disordered" evidence="1">
    <location>
        <begin position="679"/>
        <end position="756"/>
    </location>
</feature>
<organism evidence="3 4">
    <name type="scientific">Caulochytrium protostelioides</name>
    <dbReference type="NCBI Taxonomy" id="1555241"/>
    <lineage>
        <taxon>Eukaryota</taxon>
        <taxon>Fungi</taxon>
        <taxon>Fungi incertae sedis</taxon>
        <taxon>Chytridiomycota</taxon>
        <taxon>Chytridiomycota incertae sedis</taxon>
        <taxon>Chytridiomycetes</taxon>
        <taxon>Caulochytriales</taxon>
        <taxon>Caulochytriaceae</taxon>
        <taxon>Caulochytrium</taxon>
    </lineage>
</organism>
<proteinExistence type="predicted"/>
<dbReference type="AlphaFoldDB" id="A0A4V1ITA1"/>
<feature type="non-terminal residue" evidence="3">
    <location>
        <position position="756"/>
    </location>
</feature>
<dbReference type="EMBL" id="ML010064">
    <property type="protein sequence ID" value="RKO96337.1"/>
    <property type="molecule type" value="Genomic_DNA"/>
</dbReference>